<sequence>MGPVQAGECLSRSTAFKSLCVNSDRCNDVCLKEGKGYSGGKCGGIYLTCWCITPCAAGGNAAVAGGNF</sequence>
<evidence type="ECO:0000313" key="3">
    <source>
        <dbReference type="Proteomes" id="UP000636709"/>
    </source>
</evidence>
<evidence type="ECO:0000259" key="1">
    <source>
        <dbReference type="SMART" id="SM00505"/>
    </source>
</evidence>
<dbReference type="AlphaFoldDB" id="A0A835F4B4"/>
<evidence type="ECO:0000313" key="2">
    <source>
        <dbReference type="EMBL" id="KAF8727974.1"/>
    </source>
</evidence>
<dbReference type="Pfam" id="PF00304">
    <property type="entry name" value="Gamma-thionin"/>
    <property type="match status" value="1"/>
</dbReference>
<feature type="domain" description="Knottins-like" evidence="1">
    <location>
        <begin position="8"/>
        <end position="55"/>
    </location>
</feature>
<dbReference type="SUPFAM" id="SSF57095">
    <property type="entry name" value="Scorpion toxin-like"/>
    <property type="match status" value="1"/>
</dbReference>
<dbReference type="GO" id="GO:0006952">
    <property type="term" value="P:defense response"/>
    <property type="evidence" value="ECO:0007669"/>
    <property type="project" value="InterPro"/>
</dbReference>
<dbReference type="Proteomes" id="UP000636709">
    <property type="component" value="Unassembled WGS sequence"/>
</dbReference>
<proteinExistence type="predicted"/>
<reference evidence="2" key="1">
    <citation type="submission" date="2020-07" db="EMBL/GenBank/DDBJ databases">
        <title>Genome sequence and genetic diversity analysis of an under-domesticated orphan crop, white fonio (Digitaria exilis).</title>
        <authorList>
            <person name="Bennetzen J.L."/>
            <person name="Chen S."/>
            <person name="Ma X."/>
            <person name="Wang X."/>
            <person name="Yssel A.E.J."/>
            <person name="Chaluvadi S.R."/>
            <person name="Johnson M."/>
            <person name="Gangashetty P."/>
            <person name="Hamidou F."/>
            <person name="Sanogo M.D."/>
            <person name="Zwaenepoel A."/>
            <person name="Wallace J."/>
            <person name="Van De Peer Y."/>
            <person name="Van Deynze A."/>
        </authorList>
    </citation>
    <scope>NUCLEOTIDE SEQUENCE</scope>
    <source>
        <tissue evidence="2">Leaves</tissue>
    </source>
</reference>
<dbReference type="SMART" id="SM00505">
    <property type="entry name" value="Knot1"/>
    <property type="match status" value="1"/>
</dbReference>
<comment type="caution">
    <text evidence="2">The sequence shown here is derived from an EMBL/GenBank/DDBJ whole genome shotgun (WGS) entry which is preliminary data.</text>
</comment>
<protein>
    <recommendedName>
        <fullName evidence="1">Knottins-like domain-containing protein</fullName>
    </recommendedName>
</protein>
<accession>A0A835F4B4</accession>
<dbReference type="EMBL" id="JACEFO010001629">
    <property type="protein sequence ID" value="KAF8727974.1"/>
    <property type="molecule type" value="Genomic_DNA"/>
</dbReference>
<name>A0A835F4B4_9POAL</name>
<gene>
    <name evidence="2" type="ORF">HU200_018546</name>
</gene>
<keyword evidence="3" id="KW-1185">Reference proteome</keyword>
<organism evidence="2 3">
    <name type="scientific">Digitaria exilis</name>
    <dbReference type="NCBI Taxonomy" id="1010633"/>
    <lineage>
        <taxon>Eukaryota</taxon>
        <taxon>Viridiplantae</taxon>
        <taxon>Streptophyta</taxon>
        <taxon>Embryophyta</taxon>
        <taxon>Tracheophyta</taxon>
        <taxon>Spermatophyta</taxon>
        <taxon>Magnoliopsida</taxon>
        <taxon>Liliopsida</taxon>
        <taxon>Poales</taxon>
        <taxon>Poaceae</taxon>
        <taxon>PACMAD clade</taxon>
        <taxon>Panicoideae</taxon>
        <taxon>Panicodae</taxon>
        <taxon>Paniceae</taxon>
        <taxon>Anthephorinae</taxon>
        <taxon>Digitaria</taxon>
    </lineage>
</organism>
<dbReference type="Gene3D" id="3.30.30.10">
    <property type="entry name" value="Knottin, scorpion toxin-like"/>
    <property type="match status" value="1"/>
</dbReference>
<dbReference type="InterPro" id="IPR003614">
    <property type="entry name" value="Knottins"/>
</dbReference>
<dbReference type="InterPro" id="IPR036574">
    <property type="entry name" value="Scorpion_toxin-like_sf"/>
</dbReference>